<gene>
    <name evidence="6" type="ORF">POCULU_LOCUS7613</name>
</gene>
<comment type="caution">
    <text evidence="6">The sequence shown here is derived from an EMBL/GenBank/DDBJ whole genome shotgun (WGS) entry which is preliminary data.</text>
</comment>
<proteinExistence type="predicted"/>
<dbReference type="Pfam" id="PF20147">
    <property type="entry name" value="Crinkler"/>
    <property type="match status" value="1"/>
</dbReference>
<keyword evidence="3" id="KW-0964">Secreted</keyword>
<reference evidence="6" key="1">
    <citation type="submission" date="2021-06" db="EMBL/GenBank/DDBJ databases">
        <authorList>
            <person name="Kallberg Y."/>
            <person name="Tangrot J."/>
            <person name="Rosling A."/>
        </authorList>
    </citation>
    <scope>NUCLEOTIDE SEQUENCE</scope>
    <source>
        <strain evidence="6">IA702</strain>
    </source>
</reference>
<dbReference type="OrthoDB" id="2373318at2759"/>
<evidence type="ECO:0000259" key="5">
    <source>
        <dbReference type="Pfam" id="PF20147"/>
    </source>
</evidence>
<dbReference type="GO" id="GO:0005576">
    <property type="term" value="C:extracellular region"/>
    <property type="evidence" value="ECO:0007669"/>
    <property type="project" value="UniProtKB-SubCell"/>
</dbReference>
<organism evidence="6 7">
    <name type="scientific">Paraglomus occultum</name>
    <dbReference type="NCBI Taxonomy" id="144539"/>
    <lineage>
        <taxon>Eukaryota</taxon>
        <taxon>Fungi</taxon>
        <taxon>Fungi incertae sedis</taxon>
        <taxon>Mucoromycota</taxon>
        <taxon>Glomeromycotina</taxon>
        <taxon>Glomeromycetes</taxon>
        <taxon>Paraglomerales</taxon>
        <taxon>Paraglomeraceae</taxon>
        <taxon>Paraglomus</taxon>
    </lineage>
</organism>
<evidence type="ECO:0000256" key="2">
    <source>
        <dbReference type="ARBA" id="ARBA00004613"/>
    </source>
</evidence>
<dbReference type="Proteomes" id="UP000789572">
    <property type="component" value="Unassembled WGS sequence"/>
</dbReference>
<feature type="domain" description="Crinkler effector protein N-terminal" evidence="5">
    <location>
        <begin position="80"/>
        <end position="193"/>
    </location>
</feature>
<evidence type="ECO:0000256" key="1">
    <source>
        <dbReference type="ARBA" id="ARBA00004340"/>
    </source>
</evidence>
<protein>
    <submittedName>
        <fullName evidence="6">8883_t:CDS:1</fullName>
    </submittedName>
</protein>
<comment type="subcellular location">
    <subcellularLocation>
        <location evidence="1">Host cell</location>
    </subcellularLocation>
    <subcellularLocation>
        <location evidence="2">Secreted</location>
    </subcellularLocation>
</comment>
<evidence type="ECO:0000256" key="4">
    <source>
        <dbReference type="SAM" id="MobiDB-lite"/>
    </source>
</evidence>
<dbReference type="GO" id="GO:0043657">
    <property type="term" value="C:host cell"/>
    <property type="evidence" value="ECO:0007669"/>
    <property type="project" value="UniProtKB-SubCell"/>
</dbReference>
<dbReference type="EMBL" id="CAJVPJ010001798">
    <property type="protein sequence ID" value="CAG8603982.1"/>
    <property type="molecule type" value="Genomic_DNA"/>
</dbReference>
<accession>A0A9N9CHX2</accession>
<feature type="non-terminal residue" evidence="6">
    <location>
        <position position="929"/>
    </location>
</feature>
<dbReference type="AlphaFoldDB" id="A0A9N9CHX2"/>
<evidence type="ECO:0000256" key="3">
    <source>
        <dbReference type="ARBA" id="ARBA00022525"/>
    </source>
</evidence>
<dbReference type="InterPro" id="IPR045379">
    <property type="entry name" value="Crinkler_N"/>
</dbReference>
<evidence type="ECO:0000313" key="6">
    <source>
        <dbReference type="EMBL" id="CAG8603982.1"/>
    </source>
</evidence>
<sequence length="929" mass="106217">HPSIRPSQLRAAEPEIIGVHGAHVKMWTTDRRKAENLNKSNKSLTGRYKGSAARRKKSSHESETSSIAGFPVNDADMAAITCLILGYSSLKDTFDIEIEKDFKISDLRDEIQKALGTRFKIDAAVNQIDLWQVSIPLDQKDDKFKILCDVNTGTNKEDIGTIKTKLGMDEMMSGSKINKVFPNLPEDHIHIIVHLLSASVPPAASTGPNWNDADSIYAWIQRYTLTRSRRRLVGSFGKIFEFRGRESTISALWDGDPNLTRNGVQSRFKYRNEADKKLHSIPVLAGGPGTGKSRFLDEIEELLRQRANSSSDDEIKDAFTNMIVINTTYGNGSAADDKDVQLGAKPSLALRILFEYFRPRHQYGEFSFDQFRGACEIGNISSFNLDTVLRIIYADFKQLKNLQREQATTSNEDTDNEDTDGLLVLVIGIDEFNKLHDVDKETSKKLVNAIGGTMCASLTNIFFIPILTGTIEGPLEQYITKSMHKPLRLPLHLLKEKDAIKIGKAINLDETYTRINQYFQLCIGDIGGHVRTLEYFYEQFAHFLHITGNPYEVQLSDIMKFVKGQIQYDYKLVDYSKWLTKTLAKAILGLPVSKSDKIDLDGEYTTYEELSSRGILTLTLYNIETGEYQIQIPYIWASVLVRASKQPEMAFWKEMLNYEEPVHWQNWEDFNAQFWALRLNLFRLAGYQKIKLEELLRAKNKKEAEAMQTDGDFNRKNEYLFVERFEDESIKDYKSCIYVNSPGALWNVFGFNEMESPSSGLLCIALQMKKTDPKSTKKMIINDKLFKKELRKVSKAMMKMKVQEWVFLILTNAESKHLNVKDKEKSALVADNEFAEFYGYTYSSRAQFASTQREIKINSAPPDVIKKFLGFNKTQTYNLCKKRVHDSIKNLDDVCEMTGITKNSKRFRLLKDLSKRGYIIFSDPNTQMI</sequence>
<evidence type="ECO:0000313" key="7">
    <source>
        <dbReference type="Proteomes" id="UP000789572"/>
    </source>
</evidence>
<feature type="region of interest" description="Disordered" evidence="4">
    <location>
        <begin position="35"/>
        <end position="66"/>
    </location>
</feature>
<name>A0A9N9CHX2_9GLOM</name>
<keyword evidence="7" id="KW-1185">Reference proteome</keyword>